<evidence type="ECO:0000313" key="2">
    <source>
        <dbReference type="Proteomes" id="UP000054549"/>
    </source>
</evidence>
<name>A0A0C2S0J1_AMAMK</name>
<keyword evidence="2" id="KW-1185">Reference proteome</keyword>
<organism evidence="1 2">
    <name type="scientific">Amanita muscaria (strain Koide BX008)</name>
    <dbReference type="NCBI Taxonomy" id="946122"/>
    <lineage>
        <taxon>Eukaryota</taxon>
        <taxon>Fungi</taxon>
        <taxon>Dikarya</taxon>
        <taxon>Basidiomycota</taxon>
        <taxon>Agaricomycotina</taxon>
        <taxon>Agaricomycetes</taxon>
        <taxon>Agaricomycetidae</taxon>
        <taxon>Agaricales</taxon>
        <taxon>Pluteineae</taxon>
        <taxon>Amanitaceae</taxon>
        <taxon>Amanita</taxon>
    </lineage>
</organism>
<accession>A0A0C2S0J1</accession>
<reference evidence="1 2" key="1">
    <citation type="submission" date="2014-04" db="EMBL/GenBank/DDBJ databases">
        <title>Evolutionary Origins and Diversification of the Mycorrhizal Mutualists.</title>
        <authorList>
            <consortium name="DOE Joint Genome Institute"/>
            <consortium name="Mycorrhizal Genomics Consortium"/>
            <person name="Kohler A."/>
            <person name="Kuo A."/>
            <person name="Nagy L.G."/>
            <person name="Floudas D."/>
            <person name="Copeland A."/>
            <person name="Barry K.W."/>
            <person name="Cichocki N."/>
            <person name="Veneault-Fourrey C."/>
            <person name="LaButti K."/>
            <person name="Lindquist E.A."/>
            <person name="Lipzen A."/>
            <person name="Lundell T."/>
            <person name="Morin E."/>
            <person name="Murat C."/>
            <person name="Riley R."/>
            <person name="Ohm R."/>
            <person name="Sun H."/>
            <person name="Tunlid A."/>
            <person name="Henrissat B."/>
            <person name="Grigoriev I.V."/>
            <person name="Hibbett D.S."/>
            <person name="Martin F."/>
        </authorList>
    </citation>
    <scope>NUCLEOTIDE SEQUENCE [LARGE SCALE GENOMIC DNA]</scope>
    <source>
        <strain evidence="1 2">Koide BX008</strain>
    </source>
</reference>
<proteinExistence type="predicted"/>
<feature type="non-terminal residue" evidence="1">
    <location>
        <position position="107"/>
    </location>
</feature>
<dbReference type="OrthoDB" id="2669721at2759"/>
<feature type="non-terminal residue" evidence="1">
    <location>
        <position position="1"/>
    </location>
</feature>
<dbReference type="STRING" id="946122.A0A0C2S0J1"/>
<dbReference type="InParanoid" id="A0A0C2S0J1"/>
<dbReference type="Proteomes" id="UP000054549">
    <property type="component" value="Unassembled WGS sequence"/>
</dbReference>
<dbReference type="AlphaFoldDB" id="A0A0C2S0J1"/>
<dbReference type="EMBL" id="KN818442">
    <property type="protein sequence ID" value="KIL56150.1"/>
    <property type="molecule type" value="Genomic_DNA"/>
</dbReference>
<evidence type="ECO:0000313" key="1">
    <source>
        <dbReference type="EMBL" id="KIL56150.1"/>
    </source>
</evidence>
<dbReference type="HOGENOM" id="CLU_047287_3_1_1"/>
<gene>
    <name evidence="1" type="ORF">M378DRAFT_43371</name>
</gene>
<sequence length="107" mass="12375">RWARLRLPNGQTARCAWKEIENGATRRSRNVKFQSNRSICFGEVQYYFQVKVANQAQPRTLAMVSVYDDPDENFLRQSSDTLRVVRYRSTEVVDAKSICSVVALIPF</sequence>
<protein>
    <submittedName>
        <fullName evidence="1">Uncharacterized protein</fullName>
    </submittedName>
</protein>